<feature type="domain" description="Peptidase M15A C-terminal" evidence="1">
    <location>
        <begin position="141"/>
        <end position="242"/>
    </location>
</feature>
<dbReference type="EMBL" id="NXLQ01000045">
    <property type="protein sequence ID" value="RDU61626.1"/>
    <property type="molecule type" value="Genomic_DNA"/>
</dbReference>
<dbReference type="Gene3D" id="3.30.1380.10">
    <property type="match status" value="1"/>
</dbReference>
<evidence type="ECO:0000313" key="2">
    <source>
        <dbReference type="EMBL" id="RDU61626.1"/>
    </source>
</evidence>
<dbReference type="SUPFAM" id="SSF55166">
    <property type="entry name" value="Hedgehog/DD-peptidase"/>
    <property type="match status" value="1"/>
</dbReference>
<feature type="non-terminal residue" evidence="2">
    <location>
        <position position="1"/>
    </location>
</feature>
<evidence type="ECO:0000259" key="1">
    <source>
        <dbReference type="Pfam" id="PF08291"/>
    </source>
</evidence>
<dbReference type="RefSeq" id="WP_115543826.1">
    <property type="nucleotide sequence ID" value="NZ_NXLQ01000045.1"/>
</dbReference>
<dbReference type="Pfam" id="PF08291">
    <property type="entry name" value="Peptidase_M15_3"/>
    <property type="match status" value="1"/>
</dbReference>
<keyword evidence="3" id="KW-1185">Reference proteome</keyword>
<reference evidence="2 3" key="1">
    <citation type="submission" date="2018-04" db="EMBL/GenBank/DDBJ databases">
        <title>Novel Campyloabacter and Helicobacter Species and Strains.</title>
        <authorList>
            <person name="Mannion A.J."/>
            <person name="Shen Z."/>
            <person name="Fox J.G."/>
        </authorList>
    </citation>
    <scope>NUCLEOTIDE SEQUENCE [LARGE SCALE GENOMIC DNA]</scope>
    <source>
        <strain evidence="2 3">MIT 17-337</strain>
    </source>
</reference>
<name>A0A3D8I9H9_9HELI</name>
<dbReference type="InterPro" id="IPR013230">
    <property type="entry name" value="Peptidase_M15A_C"/>
</dbReference>
<dbReference type="Proteomes" id="UP000256379">
    <property type="component" value="Unassembled WGS sequence"/>
</dbReference>
<accession>A0A3D8I9H9</accession>
<comment type="caution">
    <text evidence="2">The sequence shown here is derived from an EMBL/GenBank/DDBJ whole genome shotgun (WGS) entry which is preliminary data.</text>
</comment>
<proteinExistence type="predicted"/>
<dbReference type="OrthoDB" id="5418604at2"/>
<sequence length="320" mass="37451">EKGLLNNTTYYFCLDKDWQKEKDKGAIPEGEYYININDIKERRTIFSENTFGKNTRIYTDKDCSNTTESHTQRENFYLHGGDKYGNNGGIDIGKNDKRFFNTLETLKKEYKDILDSTQDDKGKIAIKLEVEYGEEIEFAKYFTFDEMVKTSQGQKYIDLNKKFVLDNQYPERLQSLKDLCQKILDKLQEHIYEQYGESQIYKININSGVRCKELNEKLGGSKTSQHSHCEVADIAFLNNDKNNKILLIKLYEDIYNKKVIGLKNTSIISQCIFELNSSYWIHIAISTDRWKKIKNKNKPDFLTKPKGVAYHVYNGTNLNF</sequence>
<gene>
    <name evidence="2" type="ORF">CQA53_09900</name>
</gene>
<protein>
    <recommendedName>
        <fullName evidence="1">Peptidase M15A C-terminal domain-containing protein</fullName>
    </recommendedName>
</protein>
<dbReference type="InterPro" id="IPR009045">
    <property type="entry name" value="Zn_M74/Hedgehog-like"/>
</dbReference>
<dbReference type="AlphaFoldDB" id="A0A3D8I9H9"/>
<evidence type="ECO:0000313" key="3">
    <source>
        <dbReference type="Proteomes" id="UP000256379"/>
    </source>
</evidence>
<organism evidence="2 3">
    <name type="scientific">Helicobacter didelphidarum</name>
    <dbReference type="NCBI Taxonomy" id="2040648"/>
    <lineage>
        <taxon>Bacteria</taxon>
        <taxon>Pseudomonadati</taxon>
        <taxon>Campylobacterota</taxon>
        <taxon>Epsilonproteobacteria</taxon>
        <taxon>Campylobacterales</taxon>
        <taxon>Helicobacteraceae</taxon>
        <taxon>Helicobacter</taxon>
    </lineage>
</organism>